<dbReference type="GO" id="GO:0046052">
    <property type="term" value="P:UTP catabolic process"/>
    <property type="evidence" value="ECO:0007669"/>
    <property type="project" value="TreeGrafter"/>
</dbReference>
<dbReference type="EMBL" id="VJXX01000003">
    <property type="protein sequence ID" value="MPY11340.1"/>
    <property type="molecule type" value="Genomic_DNA"/>
</dbReference>
<feature type="domain" description="NTP pyrophosphohydrolase MazG-like" evidence="2">
    <location>
        <begin position="63"/>
        <end position="144"/>
    </location>
</feature>
<dbReference type="InterPro" id="IPR011551">
    <property type="entry name" value="NTP_PyrPHydrolase_MazG"/>
</dbReference>
<reference evidence="4" key="1">
    <citation type="submission" date="2019-07" db="EMBL/GenBank/DDBJ databases">
        <title>Arthrobacter KR32 sp. nov., isolated from mountain cheese made of cows milk.</title>
        <authorList>
            <person name="Flegler A."/>
        </authorList>
    </citation>
    <scope>NUCLEOTIDE SEQUENCE [LARGE SCALE GENOMIC DNA]</scope>
    <source>
        <strain evidence="4">KR32</strain>
    </source>
</reference>
<evidence type="ECO:0000259" key="2">
    <source>
        <dbReference type="Pfam" id="PF03819"/>
    </source>
</evidence>
<dbReference type="GO" id="GO:0046076">
    <property type="term" value="P:dTTP catabolic process"/>
    <property type="evidence" value="ECO:0007669"/>
    <property type="project" value="TreeGrafter"/>
</dbReference>
<dbReference type="CDD" id="cd11528">
    <property type="entry name" value="NTP-PPase_MazG_Nterm"/>
    <property type="match status" value="1"/>
</dbReference>
<dbReference type="AlphaFoldDB" id="A0A7X1NQX3"/>
<dbReference type="GO" id="GO:0046047">
    <property type="term" value="P:TTP catabolic process"/>
    <property type="evidence" value="ECO:0007669"/>
    <property type="project" value="TreeGrafter"/>
</dbReference>
<gene>
    <name evidence="3" type="ORF">FNH21_11525</name>
</gene>
<dbReference type="Gene3D" id="1.10.287.1080">
    <property type="entry name" value="MazG-like"/>
    <property type="match status" value="1"/>
</dbReference>
<dbReference type="InterPro" id="IPR004518">
    <property type="entry name" value="MazG-like_dom"/>
</dbReference>
<dbReference type="GO" id="GO:0046061">
    <property type="term" value="P:dATP catabolic process"/>
    <property type="evidence" value="ECO:0007669"/>
    <property type="project" value="TreeGrafter"/>
</dbReference>
<keyword evidence="4" id="KW-1185">Reference proteome</keyword>
<dbReference type="Proteomes" id="UP000326464">
    <property type="component" value="Unassembled WGS sequence"/>
</dbReference>
<dbReference type="GO" id="GO:0047429">
    <property type="term" value="F:nucleoside triphosphate diphosphatase activity"/>
    <property type="evidence" value="ECO:0007669"/>
    <property type="project" value="TreeGrafter"/>
</dbReference>
<organism evidence="3 4">
    <name type="scientific">Arthrobacter bussei</name>
    <dbReference type="NCBI Taxonomy" id="2594179"/>
    <lineage>
        <taxon>Bacteria</taxon>
        <taxon>Bacillati</taxon>
        <taxon>Actinomycetota</taxon>
        <taxon>Actinomycetes</taxon>
        <taxon>Micrococcales</taxon>
        <taxon>Micrococcaceae</taxon>
        <taxon>Arthrobacter</taxon>
    </lineage>
</organism>
<dbReference type="InterPro" id="IPR048015">
    <property type="entry name" value="NTP-PPase_MazG-like_N"/>
</dbReference>
<dbReference type="SUPFAM" id="SSF101386">
    <property type="entry name" value="all-alpha NTP pyrophosphatases"/>
    <property type="match status" value="1"/>
</dbReference>
<keyword evidence="3" id="KW-0378">Hydrolase</keyword>
<name>A0A7X1NQX3_9MICC</name>
<comment type="caution">
    <text evidence="3">The sequence shown here is derived from an EMBL/GenBank/DDBJ whole genome shotgun (WGS) entry which is preliminary data.</text>
</comment>
<dbReference type="PANTHER" id="PTHR30522:SF0">
    <property type="entry name" value="NUCLEOSIDE TRIPHOSPHATE PYROPHOSPHOHYDROLASE"/>
    <property type="match status" value="1"/>
</dbReference>
<evidence type="ECO:0000313" key="3">
    <source>
        <dbReference type="EMBL" id="MPY11340.1"/>
    </source>
</evidence>
<evidence type="ECO:0000256" key="1">
    <source>
        <dbReference type="SAM" id="MobiDB-lite"/>
    </source>
</evidence>
<dbReference type="Pfam" id="PF03819">
    <property type="entry name" value="MazG"/>
    <property type="match status" value="1"/>
</dbReference>
<evidence type="ECO:0000313" key="4">
    <source>
        <dbReference type="Proteomes" id="UP000326464"/>
    </source>
</evidence>
<dbReference type="OrthoDB" id="9808939at2"/>
<dbReference type="PANTHER" id="PTHR30522">
    <property type="entry name" value="NUCLEOSIDE TRIPHOSPHATE PYROPHOSPHOHYDROLASE"/>
    <property type="match status" value="1"/>
</dbReference>
<proteinExistence type="predicted"/>
<dbReference type="GO" id="GO:0046081">
    <property type="term" value="P:dUTP catabolic process"/>
    <property type="evidence" value="ECO:0007669"/>
    <property type="project" value="TreeGrafter"/>
</dbReference>
<accession>A0A7X1NQX3</accession>
<sequence>MPSPSTSPRPSTPPPARHPPSSAVQHEAPSTPAAVAGPGAAVERLVEVVDLLRRHCRWTAALTHEALLAYLVEETYELYEAVDDVARASEPSPGLVDELRGELGDVLFQVVLHARLAAEQDRFDLADVVAGLTAKLVRRNPHVFAADGALLELSGAAAGPGGAAGAPASADEIVETWHAVKRRENPSRTSPFDGIPHHLPALAFAAKTLARAGESAGRSEGGPESGTAGTQQEFPPGDEAALGQALLELTRRAVHLGVDPERALRRAVLEYQADSERA</sequence>
<feature type="compositionally biased region" description="Pro residues" evidence="1">
    <location>
        <begin position="1"/>
        <end position="18"/>
    </location>
</feature>
<dbReference type="GO" id="GO:0006203">
    <property type="term" value="P:dGTP catabolic process"/>
    <property type="evidence" value="ECO:0007669"/>
    <property type="project" value="TreeGrafter"/>
</dbReference>
<feature type="region of interest" description="Disordered" evidence="1">
    <location>
        <begin position="212"/>
        <end position="243"/>
    </location>
</feature>
<feature type="region of interest" description="Disordered" evidence="1">
    <location>
        <begin position="1"/>
        <end position="36"/>
    </location>
</feature>
<protein>
    <submittedName>
        <fullName evidence="3">Nucleotide pyrophosphohydrolase</fullName>
    </submittedName>
</protein>